<gene>
    <name evidence="1" type="ORF">RHGRI_014184</name>
</gene>
<dbReference type="EMBL" id="JACTNZ010000005">
    <property type="protein sequence ID" value="KAG5548740.1"/>
    <property type="molecule type" value="Genomic_DNA"/>
</dbReference>
<protein>
    <submittedName>
        <fullName evidence="1">Uncharacterized protein</fullName>
    </submittedName>
</protein>
<organism evidence="1 2">
    <name type="scientific">Rhododendron griersonianum</name>
    <dbReference type="NCBI Taxonomy" id="479676"/>
    <lineage>
        <taxon>Eukaryota</taxon>
        <taxon>Viridiplantae</taxon>
        <taxon>Streptophyta</taxon>
        <taxon>Embryophyta</taxon>
        <taxon>Tracheophyta</taxon>
        <taxon>Spermatophyta</taxon>
        <taxon>Magnoliopsida</taxon>
        <taxon>eudicotyledons</taxon>
        <taxon>Gunneridae</taxon>
        <taxon>Pentapetalae</taxon>
        <taxon>asterids</taxon>
        <taxon>Ericales</taxon>
        <taxon>Ericaceae</taxon>
        <taxon>Ericoideae</taxon>
        <taxon>Rhodoreae</taxon>
        <taxon>Rhododendron</taxon>
    </lineage>
</organism>
<reference evidence="1" key="1">
    <citation type="submission" date="2020-08" db="EMBL/GenBank/DDBJ databases">
        <title>Plant Genome Project.</title>
        <authorList>
            <person name="Zhang R.-G."/>
        </authorList>
    </citation>
    <scope>NUCLEOTIDE SEQUENCE</scope>
    <source>
        <strain evidence="1">WSP0</strain>
        <tissue evidence="1">Leaf</tissue>
    </source>
</reference>
<evidence type="ECO:0000313" key="2">
    <source>
        <dbReference type="Proteomes" id="UP000823749"/>
    </source>
</evidence>
<proteinExistence type="predicted"/>
<comment type="caution">
    <text evidence="1">The sequence shown here is derived from an EMBL/GenBank/DDBJ whole genome shotgun (WGS) entry which is preliminary data.</text>
</comment>
<sequence length="73" mass="8121">MTSLSSKSHQRLLFVFQIPLNDEFDWEAAVRGIDVTCQSANPPIQTQLQQTLITFHLVQRPIGGPNRSGNQSG</sequence>
<evidence type="ECO:0000313" key="1">
    <source>
        <dbReference type="EMBL" id="KAG5548740.1"/>
    </source>
</evidence>
<dbReference type="AlphaFoldDB" id="A0AAV6K8E2"/>
<dbReference type="Proteomes" id="UP000823749">
    <property type="component" value="Chromosome 5"/>
</dbReference>
<name>A0AAV6K8E2_9ERIC</name>
<keyword evidence="2" id="KW-1185">Reference proteome</keyword>
<accession>A0AAV6K8E2</accession>